<feature type="region of interest" description="Disordered" evidence="12">
    <location>
        <begin position="206"/>
        <end position="244"/>
    </location>
</feature>
<feature type="transmembrane region" description="Helical" evidence="11">
    <location>
        <begin position="298"/>
        <end position="321"/>
    </location>
</feature>
<evidence type="ECO:0000259" key="13">
    <source>
        <dbReference type="Pfam" id="PF01529"/>
    </source>
</evidence>
<organism evidence="15 16">
    <name type="scientific">Dichomitus squalens</name>
    <dbReference type="NCBI Taxonomy" id="114155"/>
    <lineage>
        <taxon>Eukaryota</taxon>
        <taxon>Fungi</taxon>
        <taxon>Dikarya</taxon>
        <taxon>Basidiomycota</taxon>
        <taxon>Agaricomycotina</taxon>
        <taxon>Agaricomycetes</taxon>
        <taxon>Polyporales</taxon>
        <taxon>Polyporaceae</taxon>
        <taxon>Dichomitus</taxon>
    </lineage>
</organism>
<comment type="catalytic activity">
    <reaction evidence="10 11">
        <text>L-cysteinyl-[protein] + hexadecanoyl-CoA = S-hexadecanoyl-L-cysteinyl-[protein] + CoA</text>
        <dbReference type="Rhea" id="RHEA:36683"/>
        <dbReference type="Rhea" id="RHEA-COMP:10131"/>
        <dbReference type="Rhea" id="RHEA-COMP:11032"/>
        <dbReference type="ChEBI" id="CHEBI:29950"/>
        <dbReference type="ChEBI" id="CHEBI:57287"/>
        <dbReference type="ChEBI" id="CHEBI:57379"/>
        <dbReference type="ChEBI" id="CHEBI:74151"/>
        <dbReference type="EC" id="2.3.1.225"/>
    </reaction>
</comment>
<keyword evidence="2 11" id="KW-0808">Transferase</keyword>
<evidence type="ECO:0000256" key="12">
    <source>
        <dbReference type="SAM" id="MobiDB-lite"/>
    </source>
</evidence>
<protein>
    <recommendedName>
        <fullName evidence="11">Palmitoyltransferase</fullName>
        <ecNumber evidence="11">2.3.1.225</ecNumber>
    </recommendedName>
</protein>
<dbReference type="EMBL" id="ML143402">
    <property type="protein sequence ID" value="TBU30974.1"/>
    <property type="molecule type" value="Genomic_DNA"/>
</dbReference>
<evidence type="ECO:0000256" key="6">
    <source>
        <dbReference type="ARBA" id="ARBA00023139"/>
    </source>
</evidence>
<dbReference type="GO" id="GO:0005794">
    <property type="term" value="C:Golgi apparatus"/>
    <property type="evidence" value="ECO:0007669"/>
    <property type="project" value="TreeGrafter"/>
</dbReference>
<evidence type="ECO:0000313" key="15">
    <source>
        <dbReference type="EMBL" id="TBU59944.1"/>
    </source>
</evidence>
<evidence type="ECO:0000256" key="5">
    <source>
        <dbReference type="ARBA" id="ARBA00023136"/>
    </source>
</evidence>
<evidence type="ECO:0000256" key="11">
    <source>
        <dbReference type="RuleBase" id="RU079119"/>
    </source>
</evidence>
<dbReference type="GO" id="GO:0006612">
    <property type="term" value="P:protein targeting to membrane"/>
    <property type="evidence" value="ECO:0007669"/>
    <property type="project" value="TreeGrafter"/>
</dbReference>
<evidence type="ECO:0000313" key="16">
    <source>
        <dbReference type="Proteomes" id="UP000292082"/>
    </source>
</evidence>
<evidence type="ECO:0000256" key="3">
    <source>
        <dbReference type="ARBA" id="ARBA00022692"/>
    </source>
</evidence>
<dbReference type="OrthoDB" id="1436450at2759"/>
<keyword evidence="4 11" id="KW-1133">Transmembrane helix</keyword>
<comment type="subcellular location">
    <subcellularLocation>
        <location evidence="1">Membrane</location>
        <topology evidence="1">Multi-pass membrane protein</topology>
    </subcellularLocation>
</comment>
<evidence type="ECO:0000256" key="1">
    <source>
        <dbReference type="ARBA" id="ARBA00004141"/>
    </source>
</evidence>
<dbReference type="GO" id="GO:0005783">
    <property type="term" value="C:endoplasmic reticulum"/>
    <property type="evidence" value="ECO:0007669"/>
    <property type="project" value="TreeGrafter"/>
</dbReference>
<dbReference type="Pfam" id="PF01529">
    <property type="entry name" value="DHHC"/>
    <property type="match status" value="1"/>
</dbReference>
<evidence type="ECO:0000256" key="10">
    <source>
        <dbReference type="ARBA" id="ARBA00048048"/>
    </source>
</evidence>
<keyword evidence="6" id="KW-0564">Palmitate</keyword>
<evidence type="ECO:0000256" key="7">
    <source>
        <dbReference type="ARBA" id="ARBA00023288"/>
    </source>
</evidence>
<dbReference type="PANTHER" id="PTHR22883">
    <property type="entry name" value="ZINC FINGER DHHC DOMAIN CONTAINING PROTEIN"/>
    <property type="match status" value="1"/>
</dbReference>
<dbReference type="Proteomes" id="UP000292957">
    <property type="component" value="Unassembled WGS sequence"/>
</dbReference>
<keyword evidence="8 11" id="KW-0012">Acyltransferase</keyword>
<comment type="domain">
    <text evidence="11">The DHHC domain is required for palmitoyltransferase activity.</text>
</comment>
<dbReference type="Proteomes" id="UP000292082">
    <property type="component" value="Unassembled WGS sequence"/>
</dbReference>
<dbReference type="GO" id="GO:0019706">
    <property type="term" value="F:protein-cysteine S-palmitoyltransferase activity"/>
    <property type="evidence" value="ECO:0007669"/>
    <property type="project" value="UniProtKB-EC"/>
</dbReference>
<feature type="compositionally biased region" description="Polar residues" evidence="12">
    <location>
        <begin position="170"/>
        <end position="183"/>
    </location>
</feature>
<feature type="compositionally biased region" description="Basic and acidic residues" evidence="12">
    <location>
        <begin position="219"/>
        <end position="236"/>
    </location>
</feature>
<feature type="transmembrane region" description="Helical" evidence="11">
    <location>
        <begin position="42"/>
        <end position="63"/>
    </location>
</feature>
<keyword evidence="5 11" id="KW-0472">Membrane</keyword>
<evidence type="ECO:0000313" key="14">
    <source>
        <dbReference type="EMBL" id="TBU30974.1"/>
    </source>
</evidence>
<dbReference type="STRING" id="114155.A0A4Q9Q052"/>
<dbReference type="InterPro" id="IPR039859">
    <property type="entry name" value="PFA4/ZDH16/20/ERF2-like"/>
</dbReference>
<proteinExistence type="inferred from homology"/>
<evidence type="ECO:0000256" key="8">
    <source>
        <dbReference type="ARBA" id="ARBA00023315"/>
    </source>
</evidence>
<dbReference type="EC" id="2.3.1.225" evidence="11"/>
<evidence type="ECO:0000256" key="4">
    <source>
        <dbReference type="ARBA" id="ARBA00022989"/>
    </source>
</evidence>
<feature type="domain" description="Palmitoyltransferase DHHC" evidence="13">
    <location>
        <begin position="252"/>
        <end position="373"/>
    </location>
</feature>
<feature type="transmembrane region" description="Helical" evidence="11">
    <location>
        <begin position="83"/>
        <end position="102"/>
    </location>
</feature>
<feature type="region of interest" description="Disordered" evidence="12">
    <location>
        <begin position="145"/>
        <end position="194"/>
    </location>
</feature>
<evidence type="ECO:0000256" key="9">
    <source>
        <dbReference type="ARBA" id="ARBA00038298"/>
    </source>
</evidence>
<reference evidence="15 16" key="1">
    <citation type="submission" date="2019-01" db="EMBL/GenBank/DDBJ databases">
        <title>Draft genome sequences of three monokaryotic isolates of the white-rot basidiomycete fungus Dichomitus squalens.</title>
        <authorList>
            <consortium name="DOE Joint Genome Institute"/>
            <person name="Lopez S.C."/>
            <person name="Andreopoulos B."/>
            <person name="Pangilinan J."/>
            <person name="Lipzen A."/>
            <person name="Riley R."/>
            <person name="Ahrendt S."/>
            <person name="Ng V."/>
            <person name="Barry K."/>
            <person name="Daum C."/>
            <person name="Grigoriev I.V."/>
            <person name="Hilden K.S."/>
            <person name="Makela M.R."/>
            <person name="de Vries R.P."/>
        </authorList>
    </citation>
    <scope>NUCLEOTIDE SEQUENCE [LARGE SCALE GENOMIC DNA]</scope>
    <source>
        <strain evidence="15 16">CBS 464.89</strain>
        <strain evidence="14">OM18370.1</strain>
    </source>
</reference>
<dbReference type="InterPro" id="IPR001594">
    <property type="entry name" value="Palmitoyltrfase_DHHC"/>
</dbReference>
<evidence type="ECO:0000256" key="2">
    <source>
        <dbReference type="ARBA" id="ARBA00022679"/>
    </source>
</evidence>
<sequence length="476" mass="54097">MAAANGNGEAKDGPGAEHKCIGIFQRANERAEKRRNQPQPWIMRKLAVFITIGIIAYAWYVYIGRFCVPMIRQDASALGSRSIGIAFLVVFCVLGLMMIWAYEKILLTSPGYAKHHVHKSSAPPRTGLPTWWDTESEADLAQAQYGAARNPPQPERKQRRRSESAHKRSISGSTTAQKASQNGHAKAPTGEENVGVIDTLAPVQAVRAKATADSGPPARPEREDTQATQTEQERKPMMYTRSPPKTPVLLPENRYCHKDGFIKPFRAHHCRACGTCVLKYDHHCPWVGQCVGARNHKFFLIFVFWALLFCAFVCSTLIGLVARAAAQNRPDFDVDGQEIAIIALSGFFAIFTTALLVTHVILIADNMSTVEHMGVRRMQEREKRVLGRLHARWQLAARRETRRQWDEEWGRIGKEGHLWWLGSRRRNWEAVMGDRVWMWFLPVGQSPDDGLSYVVNPRFDVEGRWRPRREWPRELQ</sequence>
<dbReference type="PANTHER" id="PTHR22883:SF23">
    <property type="entry name" value="PALMITOYLTRANSFERASE ZDHHC6"/>
    <property type="match status" value="1"/>
</dbReference>
<accession>A0A4Q9Q052</accession>
<dbReference type="GO" id="GO:0016020">
    <property type="term" value="C:membrane"/>
    <property type="evidence" value="ECO:0007669"/>
    <property type="project" value="UniProtKB-SubCell"/>
</dbReference>
<dbReference type="PROSITE" id="PS50216">
    <property type="entry name" value="DHHC"/>
    <property type="match status" value="1"/>
</dbReference>
<comment type="similarity">
    <text evidence="9">Belongs to the DHHC palmitoyltransferase family. PFA5 subfamily.</text>
</comment>
<keyword evidence="7" id="KW-0449">Lipoprotein</keyword>
<keyword evidence="16" id="KW-1185">Reference proteome</keyword>
<gene>
    <name evidence="15" type="ORF">BD310DRAFT_924045</name>
    <name evidence="14" type="ORF">BD311DRAFT_161445</name>
</gene>
<feature type="transmembrane region" description="Helical" evidence="11">
    <location>
        <begin position="341"/>
        <end position="364"/>
    </location>
</feature>
<name>A0A4Q9Q052_9APHY</name>
<keyword evidence="3 11" id="KW-0812">Transmembrane</keyword>
<dbReference type="EMBL" id="ML145109">
    <property type="protein sequence ID" value="TBU59944.1"/>
    <property type="molecule type" value="Genomic_DNA"/>
</dbReference>
<dbReference type="AlphaFoldDB" id="A0A4Q9Q052"/>